<keyword evidence="3 5" id="KW-1133">Transmembrane helix</keyword>
<proteinExistence type="predicted"/>
<dbReference type="AlphaFoldDB" id="A0A1F7J547"/>
<gene>
    <name evidence="6" type="ORF">A3B50_04405</name>
</gene>
<reference evidence="6 7" key="1">
    <citation type="journal article" date="2016" name="Nat. Commun.">
        <title>Thousands of microbial genomes shed light on interconnected biogeochemical processes in an aquifer system.</title>
        <authorList>
            <person name="Anantharaman K."/>
            <person name="Brown C.T."/>
            <person name="Hug L.A."/>
            <person name="Sharon I."/>
            <person name="Castelle C.J."/>
            <person name="Probst A.J."/>
            <person name="Thomas B.C."/>
            <person name="Singh A."/>
            <person name="Wilkins M.J."/>
            <person name="Karaoz U."/>
            <person name="Brodie E.L."/>
            <person name="Williams K.H."/>
            <person name="Hubbard S.S."/>
            <person name="Banfield J.F."/>
        </authorList>
    </citation>
    <scope>NUCLEOTIDE SEQUENCE [LARGE SCALE GENOMIC DNA]</scope>
</reference>
<feature type="transmembrane region" description="Helical" evidence="5">
    <location>
        <begin position="163"/>
        <end position="186"/>
    </location>
</feature>
<evidence type="ECO:0000256" key="1">
    <source>
        <dbReference type="ARBA" id="ARBA00004127"/>
    </source>
</evidence>
<dbReference type="GO" id="GO:0012505">
    <property type="term" value="C:endomembrane system"/>
    <property type="evidence" value="ECO:0007669"/>
    <property type="project" value="UniProtKB-SubCell"/>
</dbReference>
<name>A0A1F7J547_9BACT</name>
<accession>A0A1F7J547</accession>
<dbReference type="PANTHER" id="PTHR31851">
    <property type="entry name" value="FE(2+)/MN(2+) TRANSPORTER PCL1"/>
    <property type="match status" value="1"/>
</dbReference>
<feature type="transmembrane region" description="Helical" evidence="5">
    <location>
        <begin position="226"/>
        <end position="244"/>
    </location>
</feature>
<keyword evidence="2 5" id="KW-0812">Transmembrane</keyword>
<organism evidence="6 7">
    <name type="scientific">Candidatus Roizmanbacteria bacterium RIFCSPLOWO2_01_FULL_40_42</name>
    <dbReference type="NCBI Taxonomy" id="1802066"/>
    <lineage>
        <taxon>Bacteria</taxon>
        <taxon>Candidatus Roizmaniibacteriota</taxon>
    </lineage>
</organism>
<feature type="transmembrane region" description="Helical" evidence="5">
    <location>
        <begin position="55"/>
        <end position="73"/>
    </location>
</feature>
<evidence type="ECO:0000313" key="6">
    <source>
        <dbReference type="EMBL" id="OGK50713.1"/>
    </source>
</evidence>
<dbReference type="EMBL" id="MGAQ01000012">
    <property type="protein sequence ID" value="OGK50713.1"/>
    <property type="molecule type" value="Genomic_DNA"/>
</dbReference>
<evidence type="ECO:0000256" key="5">
    <source>
        <dbReference type="SAM" id="Phobius"/>
    </source>
</evidence>
<dbReference type="Pfam" id="PF01988">
    <property type="entry name" value="VIT1"/>
    <property type="match status" value="1"/>
</dbReference>
<comment type="caution">
    <text evidence="6">The sequence shown here is derived from an EMBL/GenBank/DDBJ whole genome shotgun (WGS) entry which is preliminary data.</text>
</comment>
<protein>
    <recommendedName>
        <fullName evidence="8">GMP synthase</fullName>
    </recommendedName>
</protein>
<evidence type="ECO:0000313" key="7">
    <source>
        <dbReference type="Proteomes" id="UP000178558"/>
    </source>
</evidence>
<dbReference type="GO" id="GO:0005384">
    <property type="term" value="F:manganese ion transmembrane transporter activity"/>
    <property type="evidence" value="ECO:0007669"/>
    <property type="project" value="InterPro"/>
</dbReference>
<comment type="subcellular location">
    <subcellularLocation>
        <location evidence="1">Endomembrane system</location>
        <topology evidence="1">Multi-pass membrane protein</topology>
    </subcellularLocation>
</comment>
<evidence type="ECO:0000256" key="2">
    <source>
        <dbReference type="ARBA" id="ARBA00022692"/>
    </source>
</evidence>
<dbReference type="InterPro" id="IPR008217">
    <property type="entry name" value="Ccc1_fam"/>
</dbReference>
<evidence type="ECO:0000256" key="3">
    <source>
        <dbReference type="ARBA" id="ARBA00022989"/>
    </source>
</evidence>
<dbReference type="Proteomes" id="UP000178558">
    <property type="component" value="Unassembled WGS sequence"/>
</dbReference>
<sequence>MTQKSLSKNLSEHLKKEHKMTPVTAYLKEIVYGGTDGIVTTFAVVGGFAGAQTDVNAIPIVVVLLFGLANLFADGTSMGLSNFLSIRSGQDVYNAERAREMNEVKTNPKAEFEETIEILMDKGFSKKDAEEIAKLYSKNPEYWTDFMMNHELELPNPTNENPYLTGLATFLAFLVFGFIPLIPYVFFRGVPLFTLSVVFTFFALLLLGVLRLKVTKESPMRSVGEILLLGGVSATLAFFVGTFFRA</sequence>
<evidence type="ECO:0008006" key="8">
    <source>
        <dbReference type="Google" id="ProtNLM"/>
    </source>
</evidence>
<dbReference type="GO" id="GO:0030026">
    <property type="term" value="P:intracellular manganese ion homeostasis"/>
    <property type="evidence" value="ECO:0007669"/>
    <property type="project" value="InterPro"/>
</dbReference>
<keyword evidence="4 5" id="KW-0472">Membrane</keyword>
<feature type="transmembrane region" description="Helical" evidence="5">
    <location>
        <begin position="30"/>
        <end position="49"/>
    </location>
</feature>
<evidence type="ECO:0000256" key="4">
    <source>
        <dbReference type="ARBA" id="ARBA00023136"/>
    </source>
</evidence>
<feature type="transmembrane region" description="Helical" evidence="5">
    <location>
        <begin position="192"/>
        <end position="214"/>
    </location>
</feature>